<sequence length="200" mass="23391">MRKPLLIHAFFLFISFFIYFQSSNGGPTYLIWNMTLALIAYDSAVLTLLFKKQRWLYPLFLIVWLGFFPNTFYMITDLVHMTWAADVLSQPNVLLLFFAFVFSIFFAVFCGLESWTLVKGRWQLSWYLELLLTAGLSFISGLAIYIGRYDRLNTWDLLAQPQLVLQKLWSALQQERLPFVAGFALLQFMCLVFSAKENKK</sequence>
<keyword evidence="1" id="KW-0812">Transmembrane</keyword>
<keyword evidence="1" id="KW-0472">Membrane</keyword>
<evidence type="ECO:0000313" key="2">
    <source>
        <dbReference type="EMBL" id="MBP2621397.1"/>
    </source>
</evidence>
<evidence type="ECO:0000313" key="3">
    <source>
        <dbReference type="Proteomes" id="UP001519349"/>
    </source>
</evidence>
<gene>
    <name evidence="2" type="ORF">DHL47_08710</name>
</gene>
<dbReference type="Proteomes" id="UP001519349">
    <property type="component" value="Unassembled WGS sequence"/>
</dbReference>
<reference evidence="2 3" key="1">
    <citation type="submission" date="2018-05" db="EMBL/GenBank/DDBJ databases">
        <title>Draft genome sequence of Streptococcus panodentis CCUG 70867T.</title>
        <authorList>
            <person name="Salva-Serra F."/>
            <person name="Mendez V."/>
            <person name="Jaen-Luchoro D."/>
            <person name="Gonzales-Siles L."/>
            <person name="Karlsson R."/>
            <person name="Engstrom-Jakobsson H."/>
            <person name="Busquets A."/>
            <person name="Gomila M."/>
            <person name="Pineiro-Iglesias B."/>
            <person name="Bennasar-Figueras A."/>
            <person name="Seeger M."/>
            <person name="Moore E."/>
        </authorList>
    </citation>
    <scope>NUCLEOTIDE SEQUENCE [LARGE SCALE GENOMIC DNA]</scope>
    <source>
        <strain evidence="2 3">CCUG 70867</strain>
    </source>
</reference>
<feature type="transmembrane region" description="Helical" evidence="1">
    <location>
        <begin position="93"/>
        <end position="112"/>
    </location>
</feature>
<feature type="transmembrane region" description="Helical" evidence="1">
    <location>
        <begin position="5"/>
        <end position="23"/>
    </location>
</feature>
<protein>
    <submittedName>
        <fullName evidence="2">DUF1361 domain-containing protein</fullName>
    </submittedName>
</protein>
<evidence type="ECO:0000256" key="1">
    <source>
        <dbReference type="SAM" id="Phobius"/>
    </source>
</evidence>
<dbReference type="RefSeq" id="WP_209551555.1">
    <property type="nucleotide sequence ID" value="NZ_QFAY01000017.1"/>
</dbReference>
<keyword evidence="1" id="KW-1133">Transmembrane helix</keyword>
<dbReference type="Pfam" id="PF07099">
    <property type="entry name" value="DUF1361"/>
    <property type="match status" value="1"/>
</dbReference>
<proteinExistence type="predicted"/>
<dbReference type="InterPro" id="IPR009793">
    <property type="entry name" value="DUF1361"/>
</dbReference>
<name>A0ABS5AXU0_9STRE</name>
<keyword evidence="3" id="KW-1185">Reference proteome</keyword>
<comment type="caution">
    <text evidence="2">The sequence shown here is derived from an EMBL/GenBank/DDBJ whole genome shotgun (WGS) entry which is preliminary data.</text>
</comment>
<feature type="transmembrane region" description="Helical" evidence="1">
    <location>
        <begin position="177"/>
        <end position="195"/>
    </location>
</feature>
<feature type="transmembrane region" description="Helical" evidence="1">
    <location>
        <begin position="55"/>
        <end position="73"/>
    </location>
</feature>
<feature type="transmembrane region" description="Helical" evidence="1">
    <location>
        <begin position="124"/>
        <end position="146"/>
    </location>
</feature>
<organism evidence="2 3">
    <name type="scientific">Streptococcus panodentis</name>
    <dbReference type="NCBI Taxonomy" id="1581472"/>
    <lineage>
        <taxon>Bacteria</taxon>
        <taxon>Bacillati</taxon>
        <taxon>Bacillota</taxon>
        <taxon>Bacilli</taxon>
        <taxon>Lactobacillales</taxon>
        <taxon>Streptococcaceae</taxon>
        <taxon>Streptococcus</taxon>
    </lineage>
</organism>
<feature type="transmembrane region" description="Helical" evidence="1">
    <location>
        <begin position="29"/>
        <end position="50"/>
    </location>
</feature>
<dbReference type="EMBL" id="QFAY01000017">
    <property type="protein sequence ID" value="MBP2621397.1"/>
    <property type="molecule type" value="Genomic_DNA"/>
</dbReference>
<accession>A0ABS5AXU0</accession>